<protein>
    <recommendedName>
        <fullName evidence="4">ABC-2 family transporter protein</fullName>
    </recommendedName>
</protein>
<dbReference type="OrthoDB" id="3230582at2"/>
<feature type="transmembrane region" description="Helical" evidence="1">
    <location>
        <begin position="71"/>
        <end position="95"/>
    </location>
</feature>
<keyword evidence="1" id="KW-0812">Transmembrane</keyword>
<gene>
    <name evidence="2" type="ORF">Uis4E_0370</name>
</gene>
<evidence type="ECO:0008006" key="4">
    <source>
        <dbReference type="Google" id="ProtNLM"/>
    </source>
</evidence>
<accession>A0A2N5J5M0</accession>
<dbReference type="EMBL" id="NMWT01000003">
    <property type="protein sequence ID" value="PLS29496.1"/>
    <property type="molecule type" value="Genomic_DNA"/>
</dbReference>
<dbReference type="InterPro" id="IPR025699">
    <property type="entry name" value="ABC2_memb-like"/>
</dbReference>
<evidence type="ECO:0000313" key="2">
    <source>
        <dbReference type="EMBL" id="PLS29496.1"/>
    </source>
</evidence>
<dbReference type="RefSeq" id="WP_101621598.1">
    <property type="nucleotide sequence ID" value="NZ_NMWT01000003.1"/>
</dbReference>
<feature type="transmembrane region" description="Helical" evidence="1">
    <location>
        <begin position="36"/>
        <end position="59"/>
    </location>
</feature>
<dbReference type="AlphaFoldDB" id="A0A2N5J5M0"/>
<feature type="transmembrane region" description="Helical" evidence="1">
    <location>
        <begin position="155"/>
        <end position="176"/>
    </location>
</feature>
<sequence>MASAVMHHATSVKPAGFSTDLRHAARRRAMMTALRMDFAAIRGNSAVVTAVMFLLPLPLCLFGQNLESPALSAMAVAMMAFLTMLYSGMLVGMFFRWNGGALESRMIGVMPVSRRVQVDARYLSAMMLFVVCLVQIGIEAAIAVTAFGLDVEGLWVVPYAAVLFPLLTAVQLPVFYASDNWLTAYYRMVYGGMVLFFAAIIVLHLIPDGLRMRVIGMHPSMPVPGWALLWLVAVVALAVSHHLSVRLWSAREL</sequence>
<feature type="transmembrane region" description="Helical" evidence="1">
    <location>
        <begin position="226"/>
        <end position="248"/>
    </location>
</feature>
<dbReference type="Pfam" id="PF13346">
    <property type="entry name" value="ABC2_membrane_5"/>
    <property type="match status" value="1"/>
</dbReference>
<evidence type="ECO:0000256" key="1">
    <source>
        <dbReference type="SAM" id="Phobius"/>
    </source>
</evidence>
<feature type="transmembrane region" description="Helical" evidence="1">
    <location>
        <begin position="122"/>
        <end position="149"/>
    </location>
</feature>
<organism evidence="2 3">
    <name type="scientific">Bifidobacterium parmae</name>
    <dbReference type="NCBI Taxonomy" id="361854"/>
    <lineage>
        <taxon>Bacteria</taxon>
        <taxon>Bacillati</taxon>
        <taxon>Actinomycetota</taxon>
        <taxon>Actinomycetes</taxon>
        <taxon>Bifidobacteriales</taxon>
        <taxon>Bifidobacteriaceae</taxon>
        <taxon>Bifidobacterium</taxon>
    </lineage>
</organism>
<dbReference type="Proteomes" id="UP000235034">
    <property type="component" value="Unassembled WGS sequence"/>
</dbReference>
<keyword evidence="1" id="KW-1133">Transmembrane helix</keyword>
<proteinExistence type="predicted"/>
<name>A0A2N5J5M0_9BIFI</name>
<comment type="caution">
    <text evidence="2">The sequence shown here is derived from an EMBL/GenBank/DDBJ whole genome shotgun (WGS) entry which is preliminary data.</text>
</comment>
<feature type="transmembrane region" description="Helical" evidence="1">
    <location>
        <begin position="188"/>
        <end position="206"/>
    </location>
</feature>
<evidence type="ECO:0000313" key="3">
    <source>
        <dbReference type="Proteomes" id="UP000235034"/>
    </source>
</evidence>
<keyword evidence="3" id="KW-1185">Reference proteome</keyword>
<reference evidence="2 3" key="1">
    <citation type="submission" date="2017-07" db="EMBL/GenBank/DDBJ databases">
        <title>Bifidobacterium novel species.</title>
        <authorList>
            <person name="Lugli G.A."/>
            <person name="Milani C."/>
            <person name="Duranti S."/>
            <person name="Mangifesta M."/>
        </authorList>
    </citation>
    <scope>NUCLEOTIDE SEQUENCE [LARGE SCALE GENOMIC DNA]</scope>
    <source>
        <strain evidence="2 3">77</strain>
    </source>
</reference>
<keyword evidence="1" id="KW-0472">Membrane</keyword>